<organism evidence="1 2">
    <name type="scientific">Nephila pilipes</name>
    <name type="common">Giant wood spider</name>
    <name type="synonym">Nephila maculata</name>
    <dbReference type="NCBI Taxonomy" id="299642"/>
    <lineage>
        <taxon>Eukaryota</taxon>
        <taxon>Metazoa</taxon>
        <taxon>Ecdysozoa</taxon>
        <taxon>Arthropoda</taxon>
        <taxon>Chelicerata</taxon>
        <taxon>Arachnida</taxon>
        <taxon>Araneae</taxon>
        <taxon>Araneomorphae</taxon>
        <taxon>Entelegynae</taxon>
        <taxon>Araneoidea</taxon>
        <taxon>Nephilidae</taxon>
        <taxon>Nephila</taxon>
    </lineage>
</organism>
<proteinExistence type="predicted"/>
<keyword evidence="2" id="KW-1185">Reference proteome</keyword>
<evidence type="ECO:0000313" key="2">
    <source>
        <dbReference type="Proteomes" id="UP000887013"/>
    </source>
</evidence>
<sequence>MAVTLTPDLRGVFDLKRLGTCKLETSGDNSTCELQTQKLTKKNGYTNVIFTVSTEICKIILLYSYEFKLDQTTADVEANFNQVFGGGATNERIIS</sequence>
<protein>
    <submittedName>
        <fullName evidence="1">Uncharacterized protein</fullName>
    </submittedName>
</protein>
<dbReference type="EMBL" id="BMAW01092836">
    <property type="protein sequence ID" value="GFS57190.1"/>
    <property type="molecule type" value="Genomic_DNA"/>
</dbReference>
<name>A0A8X6IRC8_NEPPI</name>
<comment type="caution">
    <text evidence="1">The sequence shown here is derived from an EMBL/GenBank/DDBJ whole genome shotgun (WGS) entry which is preliminary data.</text>
</comment>
<dbReference type="AlphaFoldDB" id="A0A8X6IRC8"/>
<dbReference type="Proteomes" id="UP000887013">
    <property type="component" value="Unassembled WGS sequence"/>
</dbReference>
<evidence type="ECO:0000313" key="1">
    <source>
        <dbReference type="EMBL" id="GFS57190.1"/>
    </source>
</evidence>
<feature type="non-terminal residue" evidence="1">
    <location>
        <position position="95"/>
    </location>
</feature>
<accession>A0A8X6IRC8</accession>
<reference evidence="1" key="1">
    <citation type="submission" date="2020-08" db="EMBL/GenBank/DDBJ databases">
        <title>Multicomponent nature underlies the extraordinary mechanical properties of spider dragline silk.</title>
        <authorList>
            <person name="Kono N."/>
            <person name="Nakamura H."/>
            <person name="Mori M."/>
            <person name="Yoshida Y."/>
            <person name="Ohtoshi R."/>
            <person name="Malay A.D."/>
            <person name="Moran D.A.P."/>
            <person name="Tomita M."/>
            <person name="Numata K."/>
            <person name="Arakawa K."/>
        </authorList>
    </citation>
    <scope>NUCLEOTIDE SEQUENCE</scope>
</reference>
<gene>
    <name evidence="1" type="ORF">NPIL_398631</name>
</gene>